<dbReference type="InterPro" id="IPR015269">
    <property type="entry name" value="UPF0029_Impact_C"/>
</dbReference>
<evidence type="ECO:0000256" key="1">
    <source>
        <dbReference type="ARBA" id="ARBA00007665"/>
    </source>
</evidence>
<dbReference type="InterPro" id="IPR020568">
    <property type="entry name" value="Ribosomal_Su5_D2-typ_SF"/>
</dbReference>
<name>A0A810L7P5_9ACTN</name>
<dbReference type="RefSeq" id="WP_035296375.1">
    <property type="nucleotide sequence ID" value="NZ_AP023354.1"/>
</dbReference>
<dbReference type="Pfam" id="PF01205">
    <property type="entry name" value="Impact_N"/>
    <property type="match status" value="1"/>
</dbReference>
<evidence type="ECO:0000313" key="4">
    <source>
        <dbReference type="EMBL" id="BCJ30341.1"/>
    </source>
</evidence>
<sequence>MTTGGFRTVAADVEYDVEVKRSLFRCTLRRVADEDAAREVIAQVRRAHWDARHHCSAYVLGRVPAVERSNDDGEPAGTAGAPMLAALHGAELTDVVAVVTRWFGGVLLGTGGLARAYRSAVAGAIDAAGVLVRRPVTLLAVAVDHAHAGGVEHALRAADPGAVRAVDYTADGVRLTLAVPPDRVEAARTLVAEQTAGTGRLTETGSDYANA</sequence>
<dbReference type="Pfam" id="PF09186">
    <property type="entry name" value="DUF1949"/>
    <property type="match status" value="1"/>
</dbReference>
<reference evidence="4" key="1">
    <citation type="submission" date="2020-08" db="EMBL/GenBank/DDBJ databases">
        <title>Whole genome shotgun sequence of Actinocatenispora sera NBRC 101916.</title>
        <authorList>
            <person name="Komaki H."/>
            <person name="Tamura T."/>
        </authorList>
    </citation>
    <scope>NUCLEOTIDE SEQUENCE</scope>
    <source>
        <strain evidence="4">NBRC 101916</strain>
    </source>
</reference>
<dbReference type="InterPro" id="IPR023582">
    <property type="entry name" value="Impact"/>
</dbReference>
<dbReference type="KEGG" id="aser:Asera_44490"/>
<dbReference type="Gene3D" id="3.30.230.30">
    <property type="entry name" value="Impact, N-terminal domain"/>
    <property type="match status" value="1"/>
</dbReference>
<feature type="domain" description="Impact N-terminal" evidence="2">
    <location>
        <begin position="20"/>
        <end position="124"/>
    </location>
</feature>
<evidence type="ECO:0000259" key="3">
    <source>
        <dbReference type="Pfam" id="PF09186"/>
    </source>
</evidence>
<dbReference type="OrthoDB" id="9813771at2"/>
<dbReference type="GO" id="GO:0005737">
    <property type="term" value="C:cytoplasm"/>
    <property type="evidence" value="ECO:0007669"/>
    <property type="project" value="TreeGrafter"/>
</dbReference>
<dbReference type="SUPFAM" id="SSF54980">
    <property type="entry name" value="EF-G C-terminal domain-like"/>
    <property type="match status" value="1"/>
</dbReference>
<dbReference type="GO" id="GO:0006446">
    <property type="term" value="P:regulation of translational initiation"/>
    <property type="evidence" value="ECO:0007669"/>
    <property type="project" value="TreeGrafter"/>
</dbReference>
<comment type="similarity">
    <text evidence="1">Belongs to the IMPACT family.</text>
</comment>
<accession>A0A810L7P5</accession>
<proteinExistence type="inferred from homology"/>
<protein>
    <submittedName>
        <fullName evidence="4">YigZ family protein</fullName>
    </submittedName>
</protein>
<organism evidence="4 5">
    <name type="scientific">Actinocatenispora sera</name>
    <dbReference type="NCBI Taxonomy" id="390989"/>
    <lineage>
        <taxon>Bacteria</taxon>
        <taxon>Bacillati</taxon>
        <taxon>Actinomycetota</taxon>
        <taxon>Actinomycetes</taxon>
        <taxon>Micromonosporales</taxon>
        <taxon>Micromonosporaceae</taxon>
        <taxon>Actinocatenispora</taxon>
    </lineage>
</organism>
<dbReference type="PROSITE" id="PS00910">
    <property type="entry name" value="UPF0029"/>
    <property type="match status" value="1"/>
</dbReference>
<keyword evidence="5" id="KW-1185">Reference proteome</keyword>
<dbReference type="PANTHER" id="PTHR16301">
    <property type="entry name" value="IMPACT-RELATED"/>
    <property type="match status" value="1"/>
</dbReference>
<dbReference type="SUPFAM" id="SSF54211">
    <property type="entry name" value="Ribosomal protein S5 domain 2-like"/>
    <property type="match status" value="1"/>
</dbReference>
<gene>
    <name evidence="4" type="ORF">Asera_44490</name>
</gene>
<evidence type="ECO:0000313" key="5">
    <source>
        <dbReference type="Proteomes" id="UP000680750"/>
    </source>
</evidence>
<evidence type="ECO:0000259" key="2">
    <source>
        <dbReference type="Pfam" id="PF01205"/>
    </source>
</evidence>
<dbReference type="Proteomes" id="UP000680750">
    <property type="component" value="Chromosome"/>
</dbReference>
<dbReference type="InterPro" id="IPR001498">
    <property type="entry name" value="Impact_N"/>
</dbReference>
<dbReference type="PANTHER" id="PTHR16301:SF20">
    <property type="entry name" value="IMPACT FAMILY MEMBER YIGZ"/>
    <property type="match status" value="1"/>
</dbReference>
<feature type="domain" description="UPF0029" evidence="3">
    <location>
        <begin position="141"/>
        <end position="197"/>
    </location>
</feature>
<dbReference type="EMBL" id="AP023354">
    <property type="protein sequence ID" value="BCJ30341.1"/>
    <property type="molecule type" value="Genomic_DNA"/>
</dbReference>
<dbReference type="Gene3D" id="3.30.70.240">
    <property type="match status" value="1"/>
</dbReference>
<dbReference type="InterPro" id="IPR020569">
    <property type="entry name" value="UPF0029_Impact_CS"/>
</dbReference>
<dbReference type="InterPro" id="IPR036956">
    <property type="entry name" value="Impact_N_sf"/>
</dbReference>
<dbReference type="AlphaFoldDB" id="A0A810L7P5"/>
<dbReference type="InterPro" id="IPR035647">
    <property type="entry name" value="EFG_III/V"/>
</dbReference>